<keyword evidence="3" id="KW-1185">Reference proteome</keyword>
<dbReference type="AlphaFoldDB" id="A0A4R1AT34"/>
<comment type="caution">
    <text evidence="2">The sequence shown here is derived from an EMBL/GenBank/DDBJ whole genome shotgun (WGS) entry which is preliminary data.</text>
</comment>
<proteinExistence type="predicted"/>
<dbReference type="RefSeq" id="WP_131239691.1">
    <property type="nucleotide sequence ID" value="NZ_SJTH01000125.1"/>
</dbReference>
<dbReference type="Proteomes" id="UP000293846">
    <property type="component" value="Unassembled WGS sequence"/>
</dbReference>
<evidence type="ECO:0000313" key="2">
    <source>
        <dbReference type="EMBL" id="TCJ00018.1"/>
    </source>
</evidence>
<dbReference type="EMBL" id="SJTH01000125">
    <property type="protein sequence ID" value="TCJ00018.1"/>
    <property type="molecule type" value="Genomic_DNA"/>
</dbReference>
<evidence type="ECO:0000256" key="1">
    <source>
        <dbReference type="SAM" id="Coils"/>
    </source>
</evidence>
<gene>
    <name evidence="2" type="ORF">E0Y62_26965</name>
</gene>
<organism evidence="2 3">
    <name type="scientific">Cytobacillus praedii</name>
    <dbReference type="NCBI Taxonomy" id="1742358"/>
    <lineage>
        <taxon>Bacteria</taxon>
        <taxon>Bacillati</taxon>
        <taxon>Bacillota</taxon>
        <taxon>Bacilli</taxon>
        <taxon>Bacillales</taxon>
        <taxon>Bacillaceae</taxon>
        <taxon>Cytobacillus</taxon>
    </lineage>
</organism>
<reference evidence="2 3" key="1">
    <citation type="submission" date="2019-03" db="EMBL/GenBank/DDBJ databases">
        <authorList>
            <person name="Jensen L."/>
            <person name="Storgaard J."/>
            <person name="Sulaj E."/>
            <person name="Schramm A."/>
            <person name="Marshall I.P.G."/>
        </authorList>
    </citation>
    <scope>NUCLEOTIDE SEQUENCE [LARGE SCALE GENOMIC DNA]</scope>
    <source>
        <strain evidence="2 3">2017H2G3</strain>
    </source>
</reference>
<evidence type="ECO:0000313" key="3">
    <source>
        <dbReference type="Proteomes" id="UP000293846"/>
    </source>
</evidence>
<keyword evidence="1" id="KW-0175">Coiled coil</keyword>
<feature type="coiled-coil region" evidence="1">
    <location>
        <begin position="18"/>
        <end position="45"/>
    </location>
</feature>
<accession>A0A4R1AT34</accession>
<sequence length="96" mass="11136">MDGKIQGEFLSSGFQDGMEFLIFKVEQQQQEIERLNNEIKEIEKVSDYNADLRTKYEKALYEILDCGLDYAATTQEHHSCAEGMYRYAEQALGNTR</sequence>
<protein>
    <submittedName>
        <fullName evidence="2">Uncharacterized protein</fullName>
    </submittedName>
</protein>
<name>A0A4R1AT34_9BACI</name>